<dbReference type="AlphaFoldDB" id="A0A1E3QTD6"/>
<dbReference type="EMBL" id="KV454428">
    <property type="protein sequence ID" value="ODQ80965.1"/>
    <property type="molecule type" value="Genomic_DNA"/>
</dbReference>
<organism evidence="1 2">
    <name type="scientific">Babjeviella inositovora NRRL Y-12698</name>
    <dbReference type="NCBI Taxonomy" id="984486"/>
    <lineage>
        <taxon>Eukaryota</taxon>
        <taxon>Fungi</taxon>
        <taxon>Dikarya</taxon>
        <taxon>Ascomycota</taxon>
        <taxon>Saccharomycotina</taxon>
        <taxon>Pichiomycetes</taxon>
        <taxon>Serinales incertae sedis</taxon>
        <taxon>Babjeviella</taxon>
    </lineage>
</organism>
<gene>
    <name evidence="1" type="ORF">BABINDRAFT_160395</name>
</gene>
<evidence type="ECO:0000313" key="2">
    <source>
        <dbReference type="Proteomes" id="UP000094336"/>
    </source>
</evidence>
<reference evidence="2" key="1">
    <citation type="submission" date="2016-05" db="EMBL/GenBank/DDBJ databases">
        <title>Comparative genomics of biotechnologically important yeasts.</title>
        <authorList>
            <consortium name="DOE Joint Genome Institute"/>
            <person name="Riley R."/>
            <person name="Haridas S."/>
            <person name="Wolfe K.H."/>
            <person name="Lopes M.R."/>
            <person name="Hittinger C.T."/>
            <person name="Goker M."/>
            <person name="Salamov A."/>
            <person name="Wisecaver J."/>
            <person name="Long T.M."/>
            <person name="Aerts A.L."/>
            <person name="Barry K."/>
            <person name="Choi C."/>
            <person name="Clum A."/>
            <person name="Coughlan A.Y."/>
            <person name="Deshpande S."/>
            <person name="Douglass A.P."/>
            <person name="Hanson S.J."/>
            <person name="Klenk H.-P."/>
            <person name="Labutti K."/>
            <person name="Lapidus A."/>
            <person name="Lindquist E."/>
            <person name="Lipzen A."/>
            <person name="Meier-Kolthoff J.P."/>
            <person name="Ohm R.A."/>
            <person name="Otillar R.P."/>
            <person name="Pangilinan J."/>
            <person name="Peng Y."/>
            <person name="Rokas A."/>
            <person name="Rosa C.A."/>
            <person name="Scheuner C."/>
            <person name="Sibirny A.A."/>
            <person name="Slot J.C."/>
            <person name="Stielow J.B."/>
            <person name="Sun H."/>
            <person name="Kurtzman C.P."/>
            <person name="Blackwell M."/>
            <person name="Grigoriev I.V."/>
            <person name="Jeffries T.W."/>
        </authorList>
    </citation>
    <scope>NUCLEOTIDE SEQUENCE [LARGE SCALE GENOMIC DNA]</scope>
    <source>
        <strain evidence="2">NRRL Y-12698</strain>
    </source>
</reference>
<dbReference type="GeneID" id="30146059"/>
<evidence type="ECO:0000313" key="1">
    <source>
        <dbReference type="EMBL" id="ODQ80965.1"/>
    </source>
</evidence>
<sequence length="102" mass="11814">MSHWSEIWRYETHEGRTLVLCASCIAPWDLRPASPATLLNIMGYPLTLLECCPWKVVYNNTRSIPLPLIKHKKGDRCSRPMSFQASKCCLVIVDPYSRRKTY</sequence>
<accession>A0A1E3QTD6</accession>
<dbReference type="RefSeq" id="XP_018986293.1">
    <property type="nucleotide sequence ID" value="XM_019128206.1"/>
</dbReference>
<dbReference type="Proteomes" id="UP000094336">
    <property type="component" value="Unassembled WGS sequence"/>
</dbReference>
<name>A0A1E3QTD6_9ASCO</name>
<keyword evidence="2" id="KW-1185">Reference proteome</keyword>
<proteinExistence type="predicted"/>
<protein>
    <submittedName>
        <fullName evidence="1">Uncharacterized protein</fullName>
    </submittedName>
</protein>